<keyword evidence="2" id="KW-0378">Hydrolase</keyword>
<keyword evidence="1" id="KW-0472">Membrane</keyword>
<sequence>MDPITQGALGAALPQSFASSKKVRSAALVGTLSGMAPDLDIFIQSSIDPLLFLEYHRQFTHALLFVPVGALICCLALTPLVRALTFKESYLFCLLGYSTHGLLDACTSYGTLLLWPISDMRIAWHNISVIDPLATVPLIFFVLIGVVWKRPFFARIGIVWVLCYLMIGFIQKERAEILGEQYAQARGHSPISLQAKPSFGNLILWKIIYESGDHYFVDAARVGLKPYLIPGNSVEKLDIDRHFPNLDPTSQQAKDIERFRWFSQGYLAPDPKHTNRIMDVRYSMLPNEIEPIWSVELAVSPLPHEKNHVSFITNRSESKEKLQRLVKMIQGI</sequence>
<feature type="transmembrane region" description="Helical" evidence="1">
    <location>
        <begin position="127"/>
        <end position="146"/>
    </location>
</feature>
<organism evidence="2 3">
    <name type="scientific">OM182 bacterium</name>
    <dbReference type="NCBI Taxonomy" id="2510334"/>
    <lineage>
        <taxon>Bacteria</taxon>
        <taxon>Pseudomonadati</taxon>
        <taxon>Pseudomonadota</taxon>
        <taxon>Gammaproteobacteria</taxon>
        <taxon>OMG group</taxon>
        <taxon>OM182 clade</taxon>
    </lineage>
</organism>
<dbReference type="AlphaFoldDB" id="A0A520RYY9"/>
<keyword evidence="1" id="KW-0812">Transmembrane</keyword>
<dbReference type="InterPro" id="IPR007404">
    <property type="entry name" value="YdjM-like"/>
</dbReference>
<reference evidence="2 3" key="1">
    <citation type="submission" date="2019-02" db="EMBL/GenBank/DDBJ databases">
        <title>Prokaryotic population dynamics and viral predation in marine succession experiment using metagenomics: the confinement effect.</title>
        <authorList>
            <person name="Haro-Moreno J.M."/>
            <person name="Rodriguez-Valera F."/>
            <person name="Lopez-Perez M."/>
        </authorList>
    </citation>
    <scope>NUCLEOTIDE SEQUENCE [LARGE SCALE GENOMIC DNA]</scope>
    <source>
        <strain evidence="2">MED-G157</strain>
    </source>
</reference>
<dbReference type="PANTHER" id="PTHR40031:SF1">
    <property type="entry name" value="MEMBRANE-BOUND METAL-DEPENDENT HYDROLASE"/>
    <property type="match status" value="1"/>
</dbReference>
<dbReference type="InterPro" id="IPR053170">
    <property type="entry name" value="Transcription_regulator"/>
</dbReference>
<dbReference type="Pfam" id="PF04307">
    <property type="entry name" value="YdjM"/>
    <property type="match status" value="1"/>
</dbReference>
<dbReference type="GO" id="GO:0016787">
    <property type="term" value="F:hydrolase activity"/>
    <property type="evidence" value="ECO:0007669"/>
    <property type="project" value="UniProtKB-KW"/>
</dbReference>
<dbReference type="PANTHER" id="PTHR40031">
    <property type="entry name" value="HYPOTHETICAL MEMBRANE SPANNING PROTEIN"/>
    <property type="match status" value="1"/>
</dbReference>
<name>A0A520RYY9_9GAMM</name>
<feature type="transmembrane region" description="Helical" evidence="1">
    <location>
        <begin position="89"/>
        <end position="115"/>
    </location>
</feature>
<feature type="transmembrane region" description="Helical" evidence="1">
    <location>
        <begin position="62"/>
        <end position="83"/>
    </location>
</feature>
<feature type="transmembrane region" description="Helical" evidence="1">
    <location>
        <begin position="152"/>
        <end position="170"/>
    </location>
</feature>
<proteinExistence type="predicted"/>
<accession>A0A520RYY9</accession>
<protein>
    <submittedName>
        <fullName evidence="2">Metal-dependent hydrolase</fullName>
    </submittedName>
</protein>
<dbReference type="Proteomes" id="UP000316199">
    <property type="component" value="Unassembled WGS sequence"/>
</dbReference>
<evidence type="ECO:0000313" key="3">
    <source>
        <dbReference type="Proteomes" id="UP000316199"/>
    </source>
</evidence>
<evidence type="ECO:0000256" key="1">
    <source>
        <dbReference type="SAM" id="Phobius"/>
    </source>
</evidence>
<evidence type="ECO:0000313" key="2">
    <source>
        <dbReference type="EMBL" id="RZO75460.1"/>
    </source>
</evidence>
<comment type="caution">
    <text evidence="2">The sequence shown here is derived from an EMBL/GenBank/DDBJ whole genome shotgun (WGS) entry which is preliminary data.</text>
</comment>
<keyword evidence="1" id="KW-1133">Transmembrane helix</keyword>
<gene>
    <name evidence="2" type="ORF">EVA68_06945</name>
</gene>
<dbReference type="EMBL" id="SHAG01000034">
    <property type="protein sequence ID" value="RZO75460.1"/>
    <property type="molecule type" value="Genomic_DNA"/>
</dbReference>